<dbReference type="SMART" id="SM00043">
    <property type="entry name" value="CY"/>
    <property type="match status" value="1"/>
</dbReference>
<gene>
    <name evidence="4" type="primary">Dvir\GJ23017</name>
    <name evidence="4" type="ORF">Dvir_GJ23017</name>
</gene>
<dbReference type="GO" id="GO:0004869">
    <property type="term" value="F:cysteine-type endopeptidase inhibitor activity"/>
    <property type="evidence" value="ECO:0007669"/>
    <property type="project" value="InterPro"/>
</dbReference>
<comment type="similarity">
    <text evidence="1">Belongs to the cystatin family.</text>
</comment>
<accession>B4LVV5</accession>
<keyword evidence="2" id="KW-0732">Signal</keyword>
<dbReference type="Pfam" id="PF00031">
    <property type="entry name" value="Cystatin"/>
    <property type="match status" value="1"/>
</dbReference>
<dbReference type="InterPro" id="IPR000010">
    <property type="entry name" value="Cystatin_dom"/>
</dbReference>
<dbReference type="InterPro" id="IPR053128">
    <property type="entry name" value="Cystatin-like"/>
</dbReference>
<feature type="domain" description="Cystatin" evidence="3">
    <location>
        <begin position="26"/>
        <end position="116"/>
    </location>
</feature>
<dbReference type="InterPro" id="IPR018073">
    <property type="entry name" value="Prot_inh_cystat_CS"/>
</dbReference>
<dbReference type="InterPro" id="IPR046350">
    <property type="entry name" value="Cystatin_sf"/>
</dbReference>
<dbReference type="PANTHER" id="PTHR12319">
    <property type="entry name" value="CYSTATIN-RELATED"/>
    <property type="match status" value="1"/>
</dbReference>
<sequence>MFGSKLIYLTILALVCVLVASDESPPIVGGHKELSGEELEKAVANLHATLAKLSTGDGPNYAATKVLKVTTQVVAGTLDTYTVELTSDNVAKQCTVKIWSQPWLKENGTNVKIECQGDDAKVDRTW</sequence>
<dbReference type="SUPFAM" id="SSF54403">
    <property type="entry name" value="Cystatin/monellin"/>
    <property type="match status" value="1"/>
</dbReference>
<name>B4LVV5_DROVI</name>
<dbReference type="PANTHER" id="PTHR12319:SF2">
    <property type="entry name" value="CYSTATIN-LIKE PROTEIN-RELATED"/>
    <property type="match status" value="1"/>
</dbReference>
<dbReference type="eggNOG" id="ENOG502SC50">
    <property type="taxonomic scope" value="Eukaryota"/>
</dbReference>
<dbReference type="EMBL" id="CH940650">
    <property type="protein sequence ID" value="EDW67560.1"/>
    <property type="molecule type" value="Genomic_DNA"/>
</dbReference>
<dbReference type="KEGG" id="dvi:6630360"/>
<dbReference type="OrthoDB" id="6357437at2759"/>
<evidence type="ECO:0000259" key="3">
    <source>
        <dbReference type="SMART" id="SM00043"/>
    </source>
</evidence>
<dbReference type="AlphaFoldDB" id="B4LVV5"/>
<evidence type="ECO:0000256" key="1">
    <source>
        <dbReference type="ARBA" id="ARBA00009403"/>
    </source>
</evidence>
<keyword evidence="5" id="KW-1185">Reference proteome</keyword>
<dbReference type="HOGENOM" id="CLU_162219_0_0_1"/>
<evidence type="ECO:0000256" key="2">
    <source>
        <dbReference type="SAM" id="SignalP"/>
    </source>
</evidence>
<reference evidence="4 5" key="1">
    <citation type="journal article" date="2007" name="Nature">
        <title>Evolution of genes and genomes on the Drosophila phylogeny.</title>
        <authorList>
            <consortium name="Drosophila 12 Genomes Consortium"/>
            <person name="Clark A.G."/>
            <person name="Eisen M.B."/>
            <person name="Smith D.R."/>
            <person name="Bergman C.M."/>
            <person name="Oliver B."/>
            <person name="Markow T.A."/>
            <person name="Kaufman T.C."/>
            <person name="Kellis M."/>
            <person name="Gelbart W."/>
            <person name="Iyer V.N."/>
            <person name="Pollard D.A."/>
            <person name="Sackton T.B."/>
            <person name="Larracuente A.M."/>
            <person name="Singh N.D."/>
            <person name="Abad J.P."/>
            <person name="Abt D.N."/>
            <person name="Adryan B."/>
            <person name="Aguade M."/>
            <person name="Akashi H."/>
            <person name="Anderson W.W."/>
            <person name="Aquadro C.F."/>
            <person name="Ardell D.H."/>
            <person name="Arguello R."/>
            <person name="Artieri C.G."/>
            <person name="Barbash D.A."/>
            <person name="Barker D."/>
            <person name="Barsanti P."/>
            <person name="Batterham P."/>
            <person name="Batzoglou S."/>
            <person name="Begun D."/>
            <person name="Bhutkar A."/>
            <person name="Blanco E."/>
            <person name="Bosak S.A."/>
            <person name="Bradley R.K."/>
            <person name="Brand A.D."/>
            <person name="Brent M.R."/>
            <person name="Brooks A.N."/>
            <person name="Brown R.H."/>
            <person name="Butlin R.K."/>
            <person name="Caggese C."/>
            <person name="Calvi B.R."/>
            <person name="Bernardo de Carvalho A."/>
            <person name="Caspi A."/>
            <person name="Castrezana S."/>
            <person name="Celniker S.E."/>
            <person name="Chang J.L."/>
            <person name="Chapple C."/>
            <person name="Chatterji S."/>
            <person name="Chinwalla A."/>
            <person name="Civetta A."/>
            <person name="Clifton S.W."/>
            <person name="Comeron J.M."/>
            <person name="Costello J.C."/>
            <person name="Coyne J.A."/>
            <person name="Daub J."/>
            <person name="David R.G."/>
            <person name="Delcher A.L."/>
            <person name="Delehaunty K."/>
            <person name="Do C.B."/>
            <person name="Ebling H."/>
            <person name="Edwards K."/>
            <person name="Eickbush T."/>
            <person name="Evans J.D."/>
            <person name="Filipski A."/>
            <person name="Findeiss S."/>
            <person name="Freyhult E."/>
            <person name="Fulton L."/>
            <person name="Fulton R."/>
            <person name="Garcia A.C."/>
            <person name="Gardiner A."/>
            <person name="Garfield D.A."/>
            <person name="Garvin B.E."/>
            <person name="Gibson G."/>
            <person name="Gilbert D."/>
            <person name="Gnerre S."/>
            <person name="Godfrey J."/>
            <person name="Good R."/>
            <person name="Gotea V."/>
            <person name="Gravely B."/>
            <person name="Greenberg A.J."/>
            <person name="Griffiths-Jones S."/>
            <person name="Gross S."/>
            <person name="Guigo R."/>
            <person name="Gustafson E.A."/>
            <person name="Haerty W."/>
            <person name="Hahn M.W."/>
            <person name="Halligan D.L."/>
            <person name="Halpern A.L."/>
            <person name="Halter G.M."/>
            <person name="Han M.V."/>
            <person name="Heger A."/>
            <person name="Hillier L."/>
            <person name="Hinrichs A.S."/>
            <person name="Holmes I."/>
            <person name="Hoskins R.A."/>
            <person name="Hubisz M.J."/>
            <person name="Hultmark D."/>
            <person name="Huntley M.A."/>
            <person name="Jaffe D.B."/>
            <person name="Jagadeeshan S."/>
            <person name="Jeck W.R."/>
            <person name="Johnson J."/>
            <person name="Jones C.D."/>
            <person name="Jordan W.C."/>
            <person name="Karpen G.H."/>
            <person name="Kataoka E."/>
            <person name="Keightley P.D."/>
            <person name="Kheradpour P."/>
            <person name="Kirkness E.F."/>
            <person name="Koerich L.B."/>
            <person name="Kristiansen K."/>
            <person name="Kudrna D."/>
            <person name="Kulathinal R.J."/>
            <person name="Kumar S."/>
            <person name="Kwok R."/>
            <person name="Lander E."/>
            <person name="Langley C.H."/>
            <person name="Lapoint R."/>
            <person name="Lazzaro B.P."/>
            <person name="Lee S.J."/>
            <person name="Levesque L."/>
            <person name="Li R."/>
            <person name="Lin C.F."/>
            <person name="Lin M.F."/>
            <person name="Lindblad-Toh K."/>
            <person name="Llopart A."/>
            <person name="Long M."/>
            <person name="Low L."/>
            <person name="Lozovsky E."/>
            <person name="Lu J."/>
            <person name="Luo M."/>
            <person name="Machado C.A."/>
            <person name="Makalowski W."/>
            <person name="Marzo M."/>
            <person name="Matsuda M."/>
            <person name="Matzkin L."/>
            <person name="McAllister B."/>
            <person name="McBride C.S."/>
            <person name="McKernan B."/>
            <person name="McKernan K."/>
            <person name="Mendez-Lago M."/>
            <person name="Minx P."/>
            <person name="Mollenhauer M.U."/>
            <person name="Montooth K."/>
            <person name="Mount S.M."/>
            <person name="Mu X."/>
            <person name="Myers E."/>
            <person name="Negre B."/>
            <person name="Newfeld S."/>
            <person name="Nielsen R."/>
            <person name="Noor M.A."/>
            <person name="O'Grady P."/>
            <person name="Pachter L."/>
            <person name="Papaceit M."/>
            <person name="Parisi M.J."/>
            <person name="Parisi M."/>
            <person name="Parts L."/>
            <person name="Pedersen J.S."/>
            <person name="Pesole G."/>
            <person name="Phillippy A.M."/>
            <person name="Ponting C.P."/>
            <person name="Pop M."/>
            <person name="Porcelli D."/>
            <person name="Powell J.R."/>
            <person name="Prohaska S."/>
            <person name="Pruitt K."/>
            <person name="Puig M."/>
            <person name="Quesneville H."/>
            <person name="Ram K.R."/>
            <person name="Rand D."/>
            <person name="Rasmussen M.D."/>
            <person name="Reed L.K."/>
            <person name="Reenan R."/>
            <person name="Reily A."/>
            <person name="Remington K.A."/>
            <person name="Rieger T.T."/>
            <person name="Ritchie M.G."/>
            <person name="Robin C."/>
            <person name="Rogers Y.H."/>
            <person name="Rohde C."/>
            <person name="Rozas J."/>
            <person name="Rubenfield M.J."/>
            <person name="Ruiz A."/>
            <person name="Russo S."/>
            <person name="Salzberg S.L."/>
            <person name="Sanchez-Gracia A."/>
            <person name="Saranga D.J."/>
            <person name="Sato H."/>
            <person name="Schaeffer S.W."/>
            <person name="Schatz M.C."/>
            <person name="Schlenke T."/>
            <person name="Schwartz R."/>
            <person name="Segarra C."/>
            <person name="Singh R.S."/>
            <person name="Sirot L."/>
            <person name="Sirota M."/>
            <person name="Sisneros N.B."/>
            <person name="Smith C.D."/>
            <person name="Smith T.F."/>
            <person name="Spieth J."/>
            <person name="Stage D.E."/>
            <person name="Stark A."/>
            <person name="Stephan W."/>
            <person name="Strausberg R.L."/>
            <person name="Strempel S."/>
            <person name="Sturgill D."/>
            <person name="Sutton G."/>
            <person name="Sutton G.G."/>
            <person name="Tao W."/>
            <person name="Teichmann S."/>
            <person name="Tobari Y.N."/>
            <person name="Tomimura Y."/>
            <person name="Tsolas J.M."/>
            <person name="Valente V.L."/>
            <person name="Venter E."/>
            <person name="Venter J.C."/>
            <person name="Vicario S."/>
            <person name="Vieira F.G."/>
            <person name="Vilella A.J."/>
            <person name="Villasante A."/>
            <person name="Walenz B."/>
            <person name="Wang J."/>
            <person name="Wasserman M."/>
            <person name="Watts T."/>
            <person name="Wilson D."/>
            <person name="Wilson R.K."/>
            <person name="Wing R.A."/>
            <person name="Wolfner M.F."/>
            <person name="Wong A."/>
            <person name="Wong G.K."/>
            <person name="Wu C.I."/>
            <person name="Wu G."/>
            <person name="Yamamoto D."/>
            <person name="Yang H.P."/>
            <person name="Yang S.P."/>
            <person name="Yorke J.A."/>
            <person name="Yoshida K."/>
            <person name="Zdobnov E."/>
            <person name="Zhang P."/>
            <person name="Zhang Y."/>
            <person name="Zimin A.V."/>
            <person name="Baldwin J."/>
            <person name="Abdouelleil A."/>
            <person name="Abdulkadir J."/>
            <person name="Abebe A."/>
            <person name="Abera B."/>
            <person name="Abreu J."/>
            <person name="Acer S.C."/>
            <person name="Aftuck L."/>
            <person name="Alexander A."/>
            <person name="An P."/>
            <person name="Anderson E."/>
            <person name="Anderson S."/>
            <person name="Arachi H."/>
            <person name="Azer M."/>
            <person name="Bachantsang P."/>
            <person name="Barry A."/>
            <person name="Bayul T."/>
            <person name="Berlin A."/>
            <person name="Bessette D."/>
            <person name="Bloom T."/>
            <person name="Blye J."/>
            <person name="Boguslavskiy L."/>
            <person name="Bonnet C."/>
            <person name="Boukhgalter B."/>
            <person name="Bourzgui I."/>
            <person name="Brown A."/>
            <person name="Cahill P."/>
            <person name="Channer S."/>
            <person name="Cheshatsang Y."/>
            <person name="Chuda L."/>
            <person name="Citroen M."/>
            <person name="Collymore A."/>
            <person name="Cooke P."/>
            <person name="Costello M."/>
            <person name="D'Aco K."/>
            <person name="Daza R."/>
            <person name="De Haan G."/>
            <person name="DeGray S."/>
            <person name="DeMaso C."/>
            <person name="Dhargay N."/>
            <person name="Dooley K."/>
            <person name="Dooley E."/>
            <person name="Doricent M."/>
            <person name="Dorje P."/>
            <person name="Dorjee K."/>
            <person name="Dupes A."/>
            <person name="Elong R."/>
            <person name="Falk J."/>
            <person name="Farina A."/>
            <person name="Faro S."/>
            <person name="Ferguson D."/>
            <person name="Fisher S."/>
            <person name="Foley C.D."/>
            <person name="Franke A."/>
            <person name="Friedrich D."/>
            <person name="Gadbois L."/>
            <person name="Gearin G."/>
            <person name="Gearin C.R."/>
            <person name="Giannoukos G."/>
            <person name="Goode T."/>
            <person name="Graham J."/>
            <person name="Grandbois E."/>
            <person name="Grewal S."/>
            <person name="Gyaltsen K."/>
            <person name="Hafez N."/>
            <person name="Hagos B."/>
            <person name="Hall J."/>
            <person name="Henson C."/>
            <person name="Hollinger A."/>
            <person name="Honan T."/>
            <person name="Huard M.D."/>
            <person name="Hughes L."/>
            <person name="Hurhula B."/>
            <person name="Husby M.E."/>
            <person name="Kamat A."/>
            <person name="Kanga B."/>
            <person name="Kashin S."/>
            <person name="Khazanovich D."/>
            <person name="Kisner P."/>
            <person name="Lance K."/>
            <person name="Lara M."/>
            <person name="Lee W."/>
            <person name="Lennon N."/>
            <person name="Letendre F."/>
            <person name="LeVine R."/>
            <person name="Lipovsky A."/>
            <person name="Liu X."/>
            <person name="Liu J."/>
            <person name="Liu S."/>
            <person name="Lokyitsang T."/>
            <person name="Lokyitsang Y."/>
            <person name="Lubonja R."/>
            <person name="Lui A."/>
            <person name="MacDonald P."/>
            <person name="Magnisalis V."/>
            <person name="Maru K."/>
            <person name="Matthews C."/>
            <person name="McCusker W."/>
            <person name="McDonough S."/>
            <person name="Mehta T."/>
            <person name="Meldrim J."/>
            <person name="Meneus L."/>
            <person name="Mihai O."/>
            <person name="Mihalev A."/>
            <person name="Mihova T."/>
            <person name="Mittelman R."/>
            <person name="Mlenga V."/>
            <person name="Montmayeur A."/>
            <person name="Mulrain L."/>
            <person name="Navidi A."/>
            <person name="Naylor J."/>
            <person name="Negash T."/>
            <person name="Nguyen T."/>
            <person name="Nguyen N."/>
            <person name="Nicol R."/>
            <person name="Norbu C."/>
            <person name="Norbu N."/>
            <person name="Novod N."/>
            <person name="O'Neill B."/>
            <person name="Osman S."/>
            <person name="Markiewicz E."/>
            <person name="Oyono O.L."/>
            <person name="Patti C."/>
            <person name="Phunkhang P."/>
            <person name="Pierre F."/>
            <person name="Priest M."/>
            <person name="Raghuraman S."/>
            <person name="Rege F."/>
            <person name="Reyes R."/>
            <person name="Rise C."/>
            <person name="Rogov P."/>
            <person name="Ross K."/>
            <person name="Ryan E."/>
            <person name="Settipalli S."/>
            <person name="Shea T."/>
            <person name="Sherpa N."/>
            <person name="Shi L."/>
            <person name="Shih D."/>
            <person name="Sparrow T."/>
            <person name="Spaulding J."/>
            <person name="Stalker J."/>
            <person name="Stange-Thomann N."/>
            <person name="Stavropoulos S."/>
            <person name="Stone C."/>
            <person name="Strader C."/>
            <person name="Tesfaye S."/>
            <person name="Thomson T."/>
            <person name="Thoulutsang Y."/>
            <person name="Thoulutsang D."/>
            <person name="Topham K."/>
            <person name="Topping I."/>
            <person name="Tsamla T."/>
            <person name="Vassiliev H."/>
            <person name="Vo A."/>
            <person name="Wangchuk T."/>
            <person name="Wangdi T."/>
            <person name="Weiand M."/>
            <person name="Wilkinson J."/>
            <person name="Wilson A."/>
            <person name="Yadav S."/>
            <person name="Young G."/>
            <person name="Yu Q."/>
            <person name="Zembek L."/>
            <person name="Zhong D."/>
            <person name="Zimmer A."/>
            <person name="Zwirko Z."/>
            <person name="Jaffe D.B."/>
            <person name="Alvarez P."/>
            <person name="Brockman W."/>
            <person name="Butler J."/>
            <person name="Chin C."/>
            <person name="Gnerre S."/>
            <person name="Grabherr M."/>
            <person name="Kleber M."/>
            <person name="Mauceli E."/>
            <person name="MacCallum I."/>
        </authorList>
    </citation>
    <scope>NUCLEOTIDE SEQUENCE [LARGE SCALE GENOMIC DNA]</scope>
    <source>
        <strain evidence="5">Tucson 15010-1051.87</strain>
    </source>
</reference>
<protein>
    <recommendedName>
        <fullName evidence="3">Cystatin domain-containing protein</fullName>
    </recommendedName>
</protein>
<dbReference type="PROSITE" id="PS00287">
    <property type="entry name" value="CYSTATIN"/>
    <property type="match status" value="1"/>
</dbReference>
<evidence type="ECO:0000313" key="5">
    <source>
        <dbReference type="Proteomes" id="UP000008792"/>
    </source>
</evidence>
<dbReference type="CDD" id="cd00042">
    <property type="entry name" value="CY"/>
    <property type="match status" value="1"/>
</dbReference>
<dbReference type="PhylomeDB" id="B4LVV5"/>
<organism evidence="4 5">
    <name type="scientific">Drosophila virilis</name>
    <name type="common">Fruit fly</name>
    <dbReference type="NCBI Taxonomy" id="7244"/>
    <lineage>
        <taxon>Eukaryota</taxon>
        <taxon>Metazoa</taxon>
        <taxon>Ecdysozoa</taxon>
        <taxon>Arthropoda</taxon>
        <taxon>Hexapoda</taxon>
        <taxon>Insecta</taxon>
        <taxon>Pterygota</taxon>
        <taxon>Neoptera</taxon>
        <taxon>Endopterygota</taxon>
        <taxon>Diptera</taxon>
        <taxon>Brachycera</taxon>
        <taxon>Muscomorpha</taxon>
        <taxon>Ephydroidea</taxon>
        <taxon>Drosophilidae</taxon>
        <taxon>Drosophila</taxon>
    </lineage>
</organism>
<dbReference type="FunCoup" id="B4LVV5">
    <property type="interactions" value="6"/>
</dbReference>
<proteinExistence type="inferred from homology"/>
<feature type="signal peptide" evidence="2">
    <location>
        <begin position="1"/>
        <end position="21"/>
    </location>
</feature>
<dbReference type="Gene3D" id="3.10.450.10">
    <property type="match status" value="1"/>
</dbReference>
<dbReference type="Proteomes" id="UP000008792">
    <property type="component" value="Unassembled WGS sequence"/>
</dbReference>
<dbReference type="OMA" id="INCEGDD"/>
<feature type="chain" id="PRO_5002816796" description="Cystatin domain-containing protein" evidence="2">
    <location>
        <begin position="22"/>
        <end position="126"/>
    </location>
</feature>
<dbReference type="InParanoid" id="B4LVV5"/>
<evidence type="ECO:0000313" key="4">
    <source>
        <dbReference type="EMBL" id="EDW67560.1"/>
    </source>
</evidence>